<dbReference type="Pfam" id="PF01061">
    <property type="entry name" value="ABC2_membrane"/>
    <property type="match status" value="1"/>
</dbReference>
<dbReference type="RefSeq" id="WP_359261161.1">
    <property type="nucleotide sequence ID" value="NZ_JBEYYH010000020.1"/>
</dbReference>
<feature type="transmembrane region" description="Helical" evidence="6">
    <location>
        <begin position="42"/>
        <end position="62"/>
    </location>
</feature>
<dbReference type="Proteomes" id="UP001551011">
    <property type="component" value="Unassembled WGS sequence"/>
</dbReference>
<keyword evidence="6" id="KW-1003">Cell membrane</keyword>
<dbReference type="PIRSF" id="PIRSF006648">
    <property type="entry name" value="DrrB"/>
    <property type="match status" value="1"/>
</dbReference>
<dbReference type="InterPro" id="IPR000412">
    <property type="entry name" value="ABC_2_transport"/>
</dbReference>
<evidence type="ECO:0000256" key="1">
    <source>
        <dbReference type="ARBA" id="ARBA00004141"/>
    </source>
</evidence>
<evidence type="ECO:0000313" key="9">
    <source>
        <dbReference type="Proteomes" id="UP001551011"/>
    </source>
</evidence>
<dbReference type="PROSITE" id="PS51012">
    <property type="entry name" value="ABC_TM2"/>
    <property type="match status" value="1"/>
</dbReference>
<dbReference type="EMBL" id="JBFAEG010000050">
    <property type="protein sequence ID" value="MEU5713413.1"/>
    <property type="molecule type" value="Genomic_DNA"/>
</dbReference>
<keyword evidence="5" id="KW-0046">Antibiotic resistance</keyword>
<keyword evidence="2 6" id="KW-0812">Transmembrane</keyword>
<comment type="caution">
    <text evidence="8">The sequence shown here is derived from an EMBL/GenBank/DDBJ whole genome shotgun (WGS) entry which is preliminary data.</text>
</comment>
<keyword evidence="6" id="KW-0813">Transport</keyword>
<feature type="transmembrane region" description="Helical" evidence="6">
    <location>
        <begin position="150"/>
        <end position="173"/>
    </location>
</feature>
<evidence type="ECO:0000256" key="5">
    <source>
        <dbReference type="ARBA" id="ARBA00023251"/>
    </source>
</evidence>
<protein>
    <recommendedName>
        <fullName evidence="6">Transport permease protein</fullName>
    </recommendedName>
</protein>
<feature type="transmembrane region" description="Helical" evidence="6">
    <location>
        <begin position="234"/>
        <end position="257"/>
    </location>
</feature>
<feature type="domain" description="ABC transmembrane type-2" evidence="7">
    <location>
        <begin position="36"/>
        <end position="263"/>
    </location>
</feature>
<keyword evidence="3 6" id="KW-1133">Transmembrane helix</keyword>
<accession>A0ABV3AN82</accession>
<evidence type="ECO:0000256" key="4">
    <source>
        <dbReference type="ARBA" id="ARBA00023136"/>
    </source>
</evidence>
<dbReference type="PANTHER" id="PTHR43229">
    <property type="entry name" value="NODULATION PROTEIN J"/>
    <property type="match status" value="1"/>
</dbReference>
<evidence type="ECO:0000256" key="3">
    <source>
        <dbReference type="ARBA" id="ARBA00022989"/>
    </source>
</evidence>
<evidence type="ECO:0000256" key="2">
    <source>
        <dbReference type="ARBA" id="ARBA00022692"/>
    </source>
</evidence>
<dbReference type="InterPro" id="IPR047817">
    <property type="entry name" value="ABC2_TM_bact-type"/>
</dbReference>
<keyword evidence="9" id="KW-1185">Reference proteome</keyword>
<comment type="similarity">
    <text evidence="6">Belongs to the ABC-2 integral membrane protein family.</text>
</comment>
<evidence type="ECO:0000256" key="6">
    <source>
        <dbReference type="RuleBase" id="RU361157"/>
    </source>
</evidence>
<comment type="caution">
    <text evidence="6">Lacks conserved residue(s) required for the propagation of feature annotation.</text>
</comment>
<reference evidence="8 9" key="1">
    <citation type="submission" date="2024-06" db="EMBL/GenBank/DDBJ databases">
        <title>The Natural Products Discovery Center: Release of the First 8490 Sequenced Strains for Exploring Actinobacteria Biosynthetic Diversity.</title>
        <authorList>
            <person name="Kalkreuter E."/>
            <person name="Kautsar S.A."/>
            <person name="Yang D."/>
            <person name="Bader C.D."/>
            <person name="Teijaro C.N."/>
            <person name="Fluegel L."/>
            <person name="Davis C.M."/>
            <person name="Simpson J.R."/>
            <person name="Lauterbach L."/>
            <person name="Steele A.D."/>
            <person name="Gui C."/>
            <person name="Meng S."/>
            <person name="Li G."/>
            <person name="Viehrig K."/>
            <person name="Ye F."/>
            <person name="Su P."/>
            <person name="Kiefer A.F."/>
            <person name="Nichols A."/>
            <person name="Cepeda A.J."/>
            <person name="Yan W."/>
            <person name="Fan B."/>
            <person name="Jiang Y."/>
            <person name="Adhikari A."/>
            <person name="Zheng C.-J."/>
            <person name="Schuster L."/>
            <person name="Cowan T.M."/>
            <person name="Smanski M.J."/>
            <person name="Chevrette M.G."/>
            <person name="De Carvalho L.P.S."/>
            <person name="Shen B."/>
        </authorList>
    </citation>
    <scope>NUCLEOTIDE SEQUENCE [LARGE SCALE GENOMIC DNA]</scope>
    <source>
        <strain evidence="8 9">NPDC020594</strain>
    </source>
</reference>
<organism evidence="8 9">
    <name type="scientific">Streptomyces flaveolus</name>
    <dbReference type="NCBI Taxonomy" id="67297"/>
    <lineage>
        <taxon>Bacteria</taxon>
        <taxon>Bacillati</taxon>
        <taxon>Actinomycetota</taxon>
        <taxon>Actinomycetes</taxon>
        <taxon>Kitasatosporales</taxon>
        <taxon>Streptomycetaceae</taxon>
        <taxon>Streptomyces</taxon>
    </lineage>
</organism>
<evidence type="ECO:0000259" key="7">
    <source>
        <dbReference type="PROSITE" id="PS51012"/>
    </source>
</evidence>
<name>A0ABV3AN82_9ACTN</name>
<dbReference type="InterPro" id="IPR013525">
    <property type="entry name" value="ABC2_TM"/>
</dbReference>
<feature type="transmembrane region" description="Helical" evidence="6">
    <location>
        <begin position="126"/>
        <end position="144"/>
    </location>
</feature>
<sequence>MSAVIAPGLLPGSRRAVGHTLAITRRNLRKVLSSPGQVLDATLMPLVFALIFVYIFGGAISGSSGAYRQYVMPGIMALTTTIASRTSGISLNTDFHNGVMDRFRTLPMTAWAVLAGRILADTLRMLVSLLVVFAFALLIGFRVHTGPLQAVAAIGLILLYGVALAWLHALIGLTARTVETVQSVGMLAMVPLQFGSSIFVAPGTMPGWLGFLVAHNPMSSVVDASRALLTGGPTAGHVTAALAWSLALIAVTAPLAARRFARRR</sequence>
<dbReference type="InterPro" id="IPR051784">
    <property type="entry name" value="Nod_factor_ABC_transporter"/>
</dbReference>
<comment type="subcellular location">
    <subcellularLocation>
        <location evidence="6">Cell membrane</location>
        <topology evidence="6">Multi-pass membrane protein</topology>
    </subcellularLocation>
    <subcellularLocation>
        <location evidence="1">Membrane</location>
        <topology evidence="1">Multi-pass membrane protein</topology>
    </subcellularLocation>
</comment>
<feature type="transmembrane region" description="Helical" evidence="6">
    <location>
        <begin position="194"/>
        <end position="214"/>
    </location>
</feature>
<proteinExistence type="inferred from homology"/>
<keyword evidence="4 6" id="KW-0472">Membrane</keyword>
<evidence type="ECO:0000313" key="8">
    <source>
        <dbReference type="EMBL" id="MEU5713413.1"/>
    </source>
</evidence>
<dbReference type="PANTHER" id="PTHR43229:SF2">
    <property type="entry name" value="NODULATION PROTEIN J"/>
    <property type="match status" value="1"/>
</dbReference>
<gene>
    <name evidence="8" type="ORF">AB0H04_42475</name>
</gene>